<feature type="transmembrane region" description="Helical" evidence="8">
    <location>
        <begin position="489"/>
        <end position="508"/>
    </location>
</feature>
<gene>
    <name evidence="9" type="ORF">MKW94_026520</name>
</gene>
<evidence type="ECO:0000256" key="4">
    <source>
        <dbReference type="ARBA" id="ARBA00022553"/>
    </source>
</evidence>
<dbReference type="InterPro" id="IPR044739">
    <property type="entry name" value="NRT1/PTR"/>
</dbReference>
<dbReference type="Gene3D" id="1.20.1250.20">
    <property type="entry name" value="MFS general substrate transporter like domains"/>
    <property type="match status" value="1"/>
</dbReference>
<feature type="transmembrane region" description="Helical" evidence="8">
    <location>
        <begin position="520"/>
        <end position="545"/>
    </location>
</feature>
<dbReference type="EMBL" id="JAJJMA010034464">
    <property type="protein sequence ID" value="MCL7024430.1"/>
    <property type="molecule type" value="Genomic_DNA"/>
</dbReference>
<organism evidence="9 10">
    <name type="scientific">Papaver nudicaule</name>
    <name type="common">Iceland poppy</name>
    <dbReference type="NCBI Taxonomy" id="74823"/>
    <lineage>
        <taxon>Eukaryota</taxon>
        <taxon>Viridiplantae</taxon>
        <taxon>Streptophyta</taxon>
        <taxon>Embryophyta</taxon>
        <taxon>Tracheophyta</taxon>
        <taxon>Spermatophyta</taxon>
        <taxon>Magnoliopsida</taxon>
        <taxon>Ranunculales</taxon>
        <taxon>Papaveraceae</taxon>
        <taxon>Papaveroideae</taxon>
        <taxon>Papaver</taxon>
    </lineage>
</organism>
<evidence type="ECO:0000256" key="2">
    <source>
        <dbReference type="ARBA" id="ARBA00005982"/>
    </source>
</evidence>
<dbReference type="InterPro" id="IPR018456">
    <property type="entry name" value="PTR2_symporter_CS"/>
</dbReference>
<feature type="transmembrane region" description="Helical" evidence="8">
    <location>
        <begin position="358"/>
        <end position="380"/>
    </location>
</feature>
<feature type="transmembrane region" description="Helical" evidence="8">
    <location>
        <begin position="400"/>
        <end position="424"/>
    </location>
</feature>
<reference evidence="9" key="1">
    <citation type="submission" date="2022-03" db="EMBL/GenBank/DDBJ databases">
        <title>A functionally conserved STORR gene fusion in Papaver species that diverged 16.8 million years ago.</title>
        <authorList>
            <person name="Catania T."/>
        </authorList>
    </citation>
    <scope>NUCLEOTIDE SEQUENCE</scope>
    <source>
        <strain evidence="9">S-191538</strain>
    </source>
</reference>
<proteinExistence type="inferred from homology"/>
<keyword evidence="6 8" id="KW-1133">Transmembrane helix</keyword>
<evidence type="ECO:0000256" key="8">
    <source>
        <dbReference type="SAM" id="Phobius"/>
    </source>
</evidence>
<sequence length="596" mass="66457">MTTPSARDDHHQYEVPLLINGDENIFRIENDDAYPEDYMVDYKGDRIVFVNNKSKYGGWKSAGLIIIVDIAEAMAYYGISANLITYLTGPLGQSTVTAAANVNTWVGFIWMLPVFGAFIADSFLGRFRTIIFSTLIYVLGLGLLTLSVVLPSIIGPRDCLLNSSSILCTVPSFQVIFFFCSLYLVAFGRAGFKPCVQAFGADQFDARNPEECKSKSSFFNWWYFGICLGSSIARLFLTYIQDNVSWALGFGISTFSLAMALIVFLLGTQTYRYSVKNENENPILRIIEVFVAAAKNWKQSSSLDVSRDGEVAKSHDMRVGVHQFRFLDKALVNPINSTKNVRQCSIAQVEDAKMTLRLVPIWISCLIYAVVFAQSTTFFVKQGNTMDRSISTSFQIPAAALQILINVPIFIFIPLYDCALVPFARIFTGKPNGITMLQRIGFGMFLSTLSMVIAAVIEKRRLLVALDFGLIDQPAATVPMSVWWLSPQYLLVGLADVFATVGLQEFFYDQVPDSLRSIGISLYLSVLGVGSFLSGSLISVIERITGGSSRHSWFSNNLNRAHLDYFYWLLAGLSFVELVAFVYLSKFYLYKRGTSS</sequence>
<feature type="transmembrane region" description="Helical" evidence="8">
    <location>
        <begin position="565"/>
        <end position="584"/>
    </location>
</feature>
<keyword evidence="5 8" id="KW-0812">Transmembrane</keyword>
<feature type="transmembrane region" description="Helical" evidence="8">
    <location>
        <begin position="160"/>
        <end position="185"/>
    </location>
</feature>
<dbReference type="GO" id="GO:0071916">
    <property type="term" value="F:dipeptide transmembrane transporter activity"/>
    <property type="evidence" value="ECO:0007669"/>
    <property type="project" value="InterPro"/>
</dbReference>
<comment type="caution">
    <text evidence="9">The sequence shown here is derived from an EMBL/GenBank/DDBJ whole genome shotgun (WGS) entry which is preliminary data.</text>
</comment>
<feature type="transmembrane region" description="Helical" evidence="8">
    <location>
        <begin position="62"/>
        <end position="84"/>
    </location>
</feature>
<evidence type="ECO:0000256" key="5">
    <source>
        <dbReference type="ARBA" id="ARBA00022692"/>
    </source>
</evidence>
<evidence type="ECO:0000256" key="1">
    <source>
        <dbReference type="ARBA" id="ARBA00004141"/>
    </source>
</evidence>
<keyword evidence="3" id="KW-0813">Transport</keyword>
<dbReference type="PROSITE" id="PS01022">
    <property type="entry name" value="PTR2_1"/>
    <property type="match status" value="1"/>
</dbReference>
<dbReference type="GO" id="GO:0009705">
    <property type="term" value="C:plant-type vacuole membrane"/>
    <property type="evidence" value="ECO:0007669"/>
    <property type="project" value="UniProtKB-ARBA"/>
</dbReference>
<dbReference type="SUPFAM" id="SSF103473">
    <property type="entry name" value="MFS general substrate transporter"/>
    <property type="match status" value="1"/>
</dbReference>
<dbReference type="GO" id="GO:0042937">
    <property type="term" value="F:tripeptide transmembrane transporter activity"/>
    <property type="evidence" value="ECO:0007669"/>
    <property type="project" value="InterPro"/>
</dbReference>
<dbReference type="FunFam" id="1.20.1250.20:FF:000147">
    <property type="entry name" value="Protein NRT1/ PTR family 5.10"/>
    <property type="match status" value="1"/>
</dbReference>
<feature type="transmembrane region" description="Helical" evidence="8">
    <location>
        <begin position="221"/>
        <end position="240"/>
    </location>
</feature>
<dbReference type="CDD" id="cd17417">
    <property type="entry name" value="MFS_NPF5"/>
    <property type="match status" value="1"/>
</dbReference>
<feature type="transmembrane region" description="Helical" evidence="8">
    <location>
        <begin position="104"/>
        <end position="124"/>
    </location>
</feature>
<evidence type="ECO:0000256" key="6">
    <source>
        <dbReference type="ARBA" id="ARBA00022989"/>
    </source>
</evidence>
<keyword evidence="7 8" id="KW-0472">Membrane</keyword>
<keyword evidence="4" id="KW-0597">Phosphoprotein</keyword>
<evidence type="ECO:0000313" key="10">
    <source>
        <dbReference type="Proteomes" id="UP001177140"/>
    </source>
</evidence>
<dbReference type="InterPro" id="IPR000109">
    <property type="entry name" value="POT_fam"/>
</dbReference>
<feature type="transmembrane region" description="Helical" evidence="8">
    <location>
        <begin position="131"/>
        <end position="154"/>
    </location>
</feature>
<comment type="similarity">
    <text evidence="2">Belongs to the major facilitator superfamily. Proton-dependent oligopeptide transporter (POT/PTR) (TC 2.A.17) family.</text>
</comment>
<keyword evidence="10" id="KW-1185">Reference proteome</keyword>
<dbReference type="Pfam" id="PF00854">
    <property type="entry name" value="PTR2"/>
    <property type="match status" value="1"/>
</dbReference>
<dbReference type="PANTHER" id="PTHR11654">
    <property type="entry name" value="OLIGOPEPTIDE TRANSPORTER-RELATED"/>
    <property type="match status" value="1"/>
</dbReference>
<accession>A0AA41RWR2</accession>
<protein>
    <submittedName>
        <fullName evidence="9">Uncharacterized protein</fullName>
    </submittedName>
</protein>
<feature type="transmembrane region" description="Helical" evidence="8">
    <location>
        <begin position="436"/>
        <end position="457"/>
    </location>
</feature>
<dbReference type="Proteomes" id="UP001177140">
    <property type="component" value="Unassembled WGS sequence"/>
</dbReference>
<dbReference type="GO" id="GO:0080054">
    <property type="term" value="F:low-affinity nitrate transmembrane transporter activity"/>
    <property type="evidence" value="ECO:0007669"/>
    <property type="project" value="UniProtKB-ARBA"/>
</dbReference>
<evidence type="ECO:0000256" key="7">
    <source>
        <dbReference type="ARBA" id="ARBA00023136"/>
    </source>
</evidence>
<name>A0AA41RWR2_PAPNU</name>
<evidence type="ECO:0000313" key="9">
    <source>
        <dbReference type="EMBL" id="MCL7024430.1"/>
    </source>
</evidence>
<dbReference type="AlphaFoldDB" id="A0AA41RWR2"/>
<evidence type="ECO:0000256" key="3">
    <source>
        <dbReference type="ARBA" id="ARBA00022448"/>
    </source>
</evidence>
<comment type="subcellular location">
    <subcellularLocation>
        <location evidence="1">Membrane</location>
        <topology evidence="1">Multi-pass membrane protein</topology>
    </subcellularLocation>
</comment>
<feature type="transmembrane region" description="Helical" evidence="8">
    <location>
        <begin position="246"/>
        <end position="266"/>
    </location>
</feature>
<dbReference type="InterPro" id="IPR036259">
    <property type="entry name" value="MFS_trans_sf"/>
</dbReference>